<dbReference type="OrthoDB" id="5840532at2759"/>
<evidence type="ECO:0000256" key="3">
    <source>
        <dbReference type="ARBA" id="ARBA00023002"/>
    </source>
</evidence>
<dbReference type="VEuPathDB" id="FungiDB:BO70DRAFT_308567"/>
<evidence type="ECO:0000256" key="2">
    <source>
        <dbReference type="ARBA" id="ARBA00022857"/>
    </source>
</evidence>
<dbReference type="FunFam" id="3.40.50.720:FF:000084">
    <property type="entry name" value="Short-chain dehydrogenase reductase"/>
    <property type="match status" value="1"/>
</dbReference>
<evidence type="ECO:0000313" key="5">
    <source>
        <dbReference type="Proteomes" id="UP000247233"/>
    </source>
</evidence>
<gene>
    <name evidence="4" type="ORF">BO70DRAFT_308567</name>
</gene>
<feature type="non-terminal residue" evidence="4">
    <location>
        <position position="1"/>
    </location>
</feature>
<dbReference type="PRINTS" id="PR00081">
    <property type="entry name" value="GDHRDH"/>
</dbReference>
<comment type="similarity">
    <text evidence="1">Belongs to the short-chain dehydrogenases/reductases (SDR) family.</text>
</comment>
<proteinExistence type="inferred from homology"/>
<dbReference type="PANTHER" id="PTHR24321:SF12">
    <property type="entry name" value="SHORT-CHAIN DEHYDROGENASE_REDUCTASE FAMILY, PUTATIVE (AFU_ORTHOLOGUE AFUA_5G14340)-RELATED"/>
    <property type="match status" value="1"/>
</dbReference>
<accession>A0A317WVF1</accession>
<keyword evidence="3" id="KW-0560">Oxidoreductase</keyword>
<dbReference type="GO" id="GO:0016491">
    <property type="term" value="F:oxidoreductase activity"/>
    <property type="evidence" value="ECO:0007669"/>
    <property type="project" value="UniProtKB-KW"/>
</dbReference>
<dbReference type="InterPro" id="IPR002347">
    <property type="entry name" value="SDR_fam"/>
</dbReference>
<dbReference type="RefSeq" id="XP_025402886.1">
    <property type="nucleotide sequence ID" value="XM_025540107.1"/>
</dbReference>
<dbReference type="PRINTS" id="PR00080">
    <property type="entry name" value="SDRFAMILY"/>
</dbReference>
<reference evidence="4 5" key="1">
    <citation type="submission" date="2016-12" db="EMBL/GenBank/DDBJ databases">
        <title>The genomes of Aspergillus section Nigri reveals drivers in fungal speciation.</title>
        <authorList>
            <consortium name="DOE Joint Genome Institute"/>
            <person name="Vesth T.C."/>
            <person name="Nybo J."/>
            <person name="Theobald S."/>
            <person name="Brandl J."/>
            <person name="Frisvad J.C."/>
            <person name="Nielsen K.F."/>
            <person name="Lyhne E.K."/>
            <person name="Kogle M.E."/>
            <person name="Kuo A."/>
            <person name="Riley R."/>
            <person name="Clum A."/>
            <person name="Nolan M."/>
            <person name="Lipzen A."/>
            <person name="Salamov A."/>
            <person name="Henrissat B."/>
            <person name="Wiebenga A."/>
            <person name="De Vries R.P."/>
            <person name="Grigoriev I.V."/>
            <person name="Mortensen U.H."/>
            <person name="Andersen M.R."/>
            <person name="Baker S.E."/>
        </authorList>
    </citation>
    <scope>NUCLEOTIDE SEQUENCE [LARGE SCALE GENOMIC DNA]</scope>
    <source>
        <strain evidence="4 5">CBS 117.55</strain>
    </source>
</reference>
<dbReference type="GeneID" id="37062344"/>
<comment type="caution">
    <text evidence="4">The sequence shown here is derived from an EMBL/GenBank/DDBJ whole genome shotgun (WGS) entry which is preliminary data.</text>
</comment>
<dbReference type="Proteomes" id="UP000247233">
    <property type="component" value="Unassembled WGS sequence"/>
</dbReference>
<evidence type="ECO:0000313" key="4">
    <source>
        <dbReference type="EMBL" id="PWY90055.1"/>
    </source>
</evidence>
<dbReference type="CDD" id="cd05233">
    <property type="entry name" value="SDR_c"/>
    <property type="match status" value="1"/>
</dbReference>
<dbReference type="EMBL" id="MSFL01000003">
    <property type="protein sequence ID" value="PWY90055.1"/>
    <property type="molecule type" value="Genomic_DNA"/>
</dbReference>
<dbReference type="PANTHER" id="PTHR24321">
    <property type="entry name" value="DEHYDROGENASES, SHORT CHAIN"/>
    <property type="match status" value="1"/>
</dbReference>
<dbReference type="InterPro" id="IPR036291">
    <property type="entry name" value="NAD(P)-bd_dom_sf"/>
</dbReference>
<dbReference type="SUPFAM" id="SSF51735">
    <property type="entry name" value="NAD(P)-binding Rossmann-fold domains"/>
    <property type="match status" value="1"/>
</dbReference>
<dbReference type="Gene3D" id="3.40.50.720">
    <property type="entry name" value="NAD(P)-binding Rossmann-like Domain"/>
    <property type="match status" value="1"/>
</dbReference>
<name>A0A317WVF1_9EURO</name>
<protein>
    <submittedName>
        <fullName evidence="4">Oxidoreductase UcpA</fullName>
    </submittedName>
</protein>
<keyword evidence="2" id="KW-0521">NADP</keyword>
<dbReference type="STRING" id="1448321.A0A317WVF1"/>
<keyword evidence="5" id="KW-1185">Reference proteome</keyword>
<sequence>MSELNGAAFITGAASGIGKAAAYALVQHGVRQVAIADVNFTAAQQVASDIESQFAGTQALALALDVTNPDAIHEAITQTVARFHRIDYAVNSAGIPGSMAYSSDHDLEAWHKTIDVDLHGVWMCSREEIRVMLTQEKLDDSPRSNRGVIVNLASMYGIVSPSRDLPIVSYTAAKHAVVGFTKIDALTYAPLGIRINALCPGTVDTPVVAALPSEIIKREEAKFPLGRFAVPEEMADAIVFLLSPMSSYMYGSALVVDGGYSAQ</sequence>
<dbReference type="AlphaFoldDB" id="A0A317WVF1"/>
<dbReference type="Pfam" id="PF13561">
    <property type="entry name" value="adh_short_C2"/>
    <property type="match status" value="1"/>
</dbReference>
<evidence type="ECO:0000256" key="1">
    <source>
        <dbReference type="ARBA" id="ARBA00006484"/>
    </source>
</evidence>
<organism evidence="4 5">
    <name type="scientific">Aspergillus heteromorphus CBS 117.55</name>
    <dbReference type="NCBI Taxonomy" id="1448321"/>
    <lineage>
        <taxon>Eukaryota</taxon>
        <taxon>Fungi</taxon>
        <taxon>Dikarya</taxon>
        <taxon>Ascomycota</taxon>
        <taxon>Pezizomycotina</taxon>
        <taxon>Eurotiomycetes</taxon>
        <taxon>Eurotiomycetidae</taxon>
        <taxon>Eurotiales</taxon>
        <taxon>Aspergillaceae</taxon>
        <taxon>Aspergillus</taxon>
        <taxon>Aspergillus subgen. Circumdati</taxon>
    </lineage>
</organism>